<dbReference type="Pfam" id="PF06629">
    <property type="entry name" value="MipA"/>
    <property type="match status" value="1"/>
</dbReference>
<dbReference type="RefSeq" id="WP_258812693.1">
    <property type="nucleotide sequence ID" value="NZ_JANUGU010000005.1"/>
</dbReference>
<protein>
    <submittedName>
        <fullName evidence="7">MipA/OmpV family protein</fullName>
    </submittedName>
</protein>
<feature type="chain" id="PRO_5047332865" evidence="6">
    <location>
        <begin position="22"/>
        <end position="275"/>
    </location>
</feature>
<evidence type="ECO:0000256" key="4">
    <source>
        <dbReference type="ARBA" id="ARBA00023136"/>
    </source>
</evidence>
<comment type="similarity">
    <text evidence="2">Belongs to the MipA/OmpV family.</text>
</comment>
<keyword evidence="4" id="KW-0472">Membrane</keyword>
<dbReference type="Proteomes" id="UP001204621">
    <property type="component" value="Unassembled WGS sequence"/>
</dbReference>
<keyword evidence="3 6" id="KW-0732">Signal</keyword>
<dbReference type="EMBL" id="JANUGU010000005">
    <property type="protein sequence ID" value="MCS0659503.1"/>
    <property type="molecule type" value="Genomic_DNA"/>
</dbReference>
<reference evidence="7 8" key="1">
    <citation type="submission" date="2022-08" db="EMBL/GenBank/DDBJ databases">
        <title>Reclassification of Massilia species as members of the genera Telluria, Duganella, Pseudoduganella, Mokoshia gen. nov. and Zemynaea gen. nov. using orthogonal and non-orthogonal genome-based approaches.</title>
        <authorList>
            <person name="Bowman J.P."/>
        </authorList>
    </citation>
    <scope>NUCLEOTIDE SEQUENCE [LARGE SCALE GENOMIC DNA]</scope>
    <source>
        <strain evidence="7 8">JCM 31606</strain>
    </source>
</reference>
<evidence type="ECO:0000256" key="2">
    <source>
        <dbReference type="ARBA" id="ARBA00005722"/>
    </source>
</evidence>
<sequence>MSMHKELIGFMAVCLAAPAFAQDAARQPLWEAGIGAGWVDTPAYPGANMQSRRGLVLPFLIYRGEVLRSDQQGIGARLLRSDNAEFDVGFAASLPAHSNDVHTRAGMPDLGTLVEFGPRLKLRLADIGPRSRLRFELPLRAVMELKSGVRRQGWTIEPRLVYATRDDGGKWTWEGQLGVVFGDARINRYFYAVPPQLATASRPAYDAKGGLMLVRTGLFGYYRIDRDLRAFGFTRYETYAGAANRDSPLMKQATGFSLGIGLAYTLGRSAAPAHE</sequence>
<evidence type="ECO:0000256" key="5">
    <source>
        <dbReference type="ARBA" id="ARBA00023237"/>
    </source>
</evidence>
<organism evidence="7 8">
    <name type="scientific">Massilia terrae</name>
    <dbReference type="NCBI Taxonomy" id="1811224"/>
    <lineage>
        <taxon>Bacteria</taxon>
        <taxon>Pseudomonadati</taxon>
        <taxon>Pseudomonadota</taxon>
        <taxon>Betaproteobacteria</taxon>
        <taxon>Burkholderiales</taxon>
        <taxon>Oxalobacteraceae</taxon>
        <taxon>Telluria group</taxon>
        <taxon>Massilia</taxon>
    </lineage>
</organism>
<feature type="signal peptide" evidence="6">
    <location>
        <begin position="1"/>
        <end position="21"/>
    </location>
</feature>
<evidence type="ECO:0000313" key="7">
    <source>
        <dbReference type="EMBL" id="MCS0659503.1"/>
    </source>
</evidence>
<proteinExistence type="inferred from homology"/>
<name>A0ABT2CZU5_9BURK</name>
<keyword evidence="8" id="KW-1185">Reference proteome</keyword>
<evidence type="ECO:0000256" key="6">
    <source>
        <dbReference type="SAM" id="SignalP"/>
    </source>
</evidence>
<comment type="subcellular location">
    <subcellularLocation>
        <location evidence="1">Cell outer membrane</location>
    </subcellularLocation>
</comment>
<accession>A0ABT2CZU5</accession>
<dbReference type="PANTHER" id="PTHR38776:SF1">
    <property type="entry name" value="MLTA-INTERACTING PROTEIN-RELATED"/>
    <property type="match status" value="1"/>
</dbReference>
<comment type="caution">
    <text evidence="7">The sequence shown here is derived from an EMBL/GenBank/DDBJ whole genome shotgun (WGS) entry which is preliminary data.</text>
</comment>
<evidence type="ECO:0000256" key="3">
    <source>
        <dbReference type="ARBA" id="ARBA00022729"/>
    </source>
</evidence>
<dbReference type="PANTHER" id="PTHR38776">
    <property type="entry name" value="MLTA-INTERACTING PROTEIN-RELATED"/>
    <property type="match status" value="1"/>
</dbReference>
<gene>
    <name evidence="7" type="ORF">NX778_15645</name>
</gene>
<evidence type="ECO:0000256" key="1">
    <source>
        <dbReference type="ARBA" id="ARBA00004442"/>
    </source>
</evidence>
<dbReference type="InterPro" id="IPR010583">
    <property type="entry name" value="MipA"/>
</dbReference>
<keyword evidence="5" id="KW-0998">Cell outer membrane</keyword>
<evidence type="ECO:0000313" key="8">
    <source>
        <dbReference type="Proteomes" id="UP001204621"/>
    </source>
</evidence>